<dbReference type="STRING" id="228959.SAMN05421797_102210"/>
<evidence type="ECO:0000313" key="2">
    <source>
        <dbReference type="EMBL" id="SIQ60865.1"/>
    </source>
</evidence>
<organism evidence="2 3">
    <name type="scientific">Maribacter ulvicola</name>
    <dbReference type="NCBI Taxonomy" id="228959"/>
    <lineage>
        <taxon>Bacteria</taxon>
        <taxon>Pseudomonadati</taxon>
        <taxon>Bacteroidota</taxon>
        <taxon>Flavobacteriia</taxon>
        <taxon>Flavobacteriales</taxon>
        <taxon>Flavobacteriaceae</taxon>
        <taxon>Maribacter</taxon>
    </lineage>
</organism>
<sequence length="142" mass="15724">MNNVIIIVTSILGATMTFYVSHYHNQGAVRASALLSLLVGLFFYCFPDLLNTYLTKNIPIVFIGTSFIGMISTTTRRSYIHLAIAGCLFGIVYINKNNLFQGFGGALGALAFIALLTTFAFSFAFSKSVHKLKAILRLRKWK</sequence>
<keyword evidence="1" id="KW-1133">Transmembrane helix</keyword>
<name>A0A1N6U5E7_9FLAO</name>
<feature type="transmembrane region" description="Helical" evidence="1">
    <location>
        <begin position="106"/>
        <end position="125"/>
    </location>
</feature>
<protein>
    <submittedName>
        <fullName evidence="2">Uncharacterized protein</fullName>
    </submittedName>
</protein>
<proteinExistence type="predicted"/>
<accession>A0A1N6U5E7</accession>
<keyword evidence="1" id="KW-0812">Transmembrane</keyword>
<dbReference type="Proteomes" id="UP000186953">
    <property type="component" value="Unassembled WGS sequence"/>
</dbReference>
<evidence type="ECO:0000256" key="1">
    <source>
        <dbReference type="SAM" id="Phobius"/>
    </source>
</evidence>
<feature type="transmembrane region" description="Helical" evidence="1">
    <location>
        <begin position="78"/>
        <end position="94"/>
    </location>
</feature>
<gene>
    <name evidence="2" type="ORF">SAMN05421797_102210</name>
</gene>
<keyword evidence="3" id="KW-1185">Reference proteome</keyword>
<feature type="transmembrane region" description="Helical" evidence="1">
    <location>
        <begin position="27"/>
        <end position="46"/>
    </location>
</feature>
<feature type="transmembrane region" description="Helical" evidence="1">
    <location>
        <begin position="53"/>
        <end position="72"/>
    </location>
</feature>
<evidence type="ECO:0000313" key="3">
    <source>
        <dbReference type="Proteomes" id="UP000186953"/>
    </source>
</evidence>
<dbReference type="EMBL" id="FTMA01000002">
    <property type="protein sequence ID" value="SIQ60865.1"/>
    <property type="molecule type" value="Genomic_DNA"/>
</dbReference>
<dbReference type="AlphaFoldDB" id="A0A1N6U5E7"/>
<dbReference type="RefSeq" id="WP_076548183.1">
    <property type="nucleotide sequence ID" value="NZ_FTMA01000002.1"/>
</dbReference>
<dbReference type="OrthoDB" id="768533at2"/>
<keyword evidence="1" id="KW-0472">Membrane</keyword>
<reference evidence="3" key="1">
    <citation type="submission" date="2017-01" db="EMBL/GenBank/DDBJ databases">
        <authorList>
            <person name="Varghese N."/>
            <person name="Submissions S."/>
        </authorList>
    </citation>
    <scope>NUCLEOTIDE SEQUENCE [LARGE SCALE GENOMIC DNA]</scope>
    <source>
        <strain evidence="3">DSM 15366</strain>
    </source>
</reference>